<proteinExistence type="predicted"/>
<reference evidence="1" key="1">
    <citation type="submission" date="2021-01" db="EMBL/GenBank/DDBJ databases">
        <title>Whole genome shotgun sequence of Dactylosporangium siamense NBRC 106093.</title>
        <authorList>
            <person name="Komaki H."/>
            <person name="Tamura T."/>
        </authorList>
    </citation>
    <scope>NUCLEOTIDE SEQUENCE</scope>
    <source>
        <strain evidence="1">NBRC 106093</strain>
    </source>
</reference>
<accession>A0A919PLM9</accession>
<comment type="caution">
    <text evidence="1">The sequence shown here is derived from an EMBL/GenBank/DDBJ whole genome shotgun (WGS) entry which is preliminary data.</text>
</comment>
<protein>
    <submittedName>
        <fullName evidence="1">Uncharacterized protein</fullName>
    </submittedName>
</protein>
<evidence type="ECO:0000313" key="2">
    <source>
        <dbReference type="Proteomes" id="UP000660611"/>
    </source>
</evidence>
<name>A0A919PLM9_9ACTN</name>
<dbReference type="AlphaFoldDB" id="A0A919PLM9"/>
<evidence type="ECO:0000313" key="1">
    <source>
        <dbReference type="EMBL" id="GIG46951.1"/>
    </source>
</evidence>
<organism evidence="1 2">
    <name type="scientific">Dactylosporangium siamense</name>
    <dbReference type="NCBI Taxonomy" id="685454"/>
    <lineage>
        <taxon>Bacteria</taxon>
        <taxon>Bacillati</taxon>
        <taxon>Actinomycetota</taxon>
        <taxon>Actinomycetes</taxon>
        <taxon>Micromonosporales</taxon>
        <taxon>Micromonosporaceae</taxon>
        <taxon>Dactylosporangium</taxon>
    </lineage>
</organism>
<dbReference type="Proteomes" id="UP000660611">
    <property type="component" value="Unassembled WGS sequence"/>
</dbReference>
<keyword evidence="2" id="KW-1185">Reference proteome</keyword>
<sequence length="81" mass="8666">MRSVVTAADIDGGDDHVATRRRRAGWLQEVAQRWVSRWAAGVMGGLVIAADDRVAGDAEPGGCAYGWWWASVVKSGGYMTA</sequence>
<gene>
    <name evidence="1" type="ORF">Dsi01nite_049920</name>
</gene>
<dbReference type="EMBL" id="BONQ01000078">
    <property type="protein sequence ID" value="GIG46951.1"/>
    <property type="molecule type" value="Genomic_DNA"/>
</dbReference>